<keyword evidence="2" id="KW-1133">Transmembrane helix</keyword>
<dbReference type="EMBL" id="ML976980">
    <property type="protein sequence ID" value="KAF1962029.1"/>
    <property type="molecule type" value="Genomic_DNA"/>
</dbReference>
<feature type="transmembrane region" description="Helical" evidence="2">
    <location>
        <begin position="128"/>
        <end position="149"/>
    </location>
</feature>
<feature type="compositionally biased region" description="Polar residues" evidence="1">
    <location>
        <begin position="642"/>
        <end position="662"/>
    </location>
</feature>
<keyword evidence="2" id="KW-0812">Transmembrane</keyword>
<feature type="compositionally biased region" description="Low complexity" evidence="1">
    <location>
        <begin position="605"/>
        <end position="623"/>
    </location>
</feature>
<evidence type="ECO:0000313" key="3">
    <source>
        <dbReference type="EMBL" id="KAF1962029.1"/>
    </source>
</evidence>
<gene>
    <name evidence="3" type="ORF">CC80DRAFT_488398</name>
</gene>
<feature type="transmembrane region" description="Helical" evidence="2">
    <location>
        <begin position="28"/>
        <end position="45"/>
    </location>
</feature>
<reference evidence="3" key="1">
    <citation type="journal article" date="2020" name="Stud. Mycol.">
        <title>101 Dothideomycetes genomes: a test case for predicting lifestyles and emergence of pathogens.</title>
        <authorList>
            <person name="Haridas S."/>
            <person name="Albert R."/>
            <person name="Binder M."/>
            <person name="Bloem J."/>
            <person name="Labutti K."/>
            <person name="Salamov A."/>
            <person name="Andreopoulos B."/>
            <person name="Baker S."/>
            <person name="Barry K."/>
            <person name="Bills G."/>
            <person name="Bluhm B."/>
            <person name="Cannon C."/>
            <person name="Castanera R."/>
            <person name="Culley D."/>
            <person name="Daum C."/>
            <person name="Ezra D."/>
            <person name="Gonzalez J."/>
            <person name="Henrissat B."/>
            <person name="Kuo A."/>
            <person name="Liang C."/>
            <person name="Lipzen A."/>
            <person name="Lutzoni F."/>
            <person name="Magnuson J."/>
            <person name="Mondo S."/>
            <person name="Nolan M."/>
            <person name="Ohm R."/>
            <person name="Pangilinan J."/>
            <person name="Park H.-J."/>
            <person name="Ramirez L."/>
            <person name="Alfaro M."/>
            <person name="Sun H."/>
            <person name="Tritt A."/>
            <person name="Yoshinaga Y."/>
            <person name="Zwiers L.-H."/>
            <person name="Turgeon B."/>
            <person name="Goodwin S."/>
            <person name="Spatafora J."/>
            <person name="Crous P."/>
            <person name="Grigoriev I."/>
        </authorList>
    </citation>
    <scope>NUCLEOTIDE SEQUENCE</scope>
    <source>
        <strain evidence="3">CBS 675.92</strain>
    </source>
</reference>
<accession>A0A6A5UDK3</accession>
<dbReference type="OrthoDB" id="3540210at2759"/>
<name>A0A6A5UDK3_9PLEO</name>
<evidence type="ECO:0000256" key="1">
    <source>
        <dbReference type="SAM" id="MobiDB-lite"/>
    </source>
</evidence>
<feature type="transmembrane region" description="Helical" evidence="2">
    <location>
        <begin position="675"/>
        <end position="699"/>
    </location>
</feature>
<keyword evidence="4" id="KW-1185">Reference proteome</keyword>
<feature type="transmembrane region" description="Helical" evidence="2">
    <location>
        <begin position="542"/>
        <end position="562"/>
    </location>
</feature>
<organism evidence="3 4">
    <name type="scientific">Byssothecium circinans</name>
    <dbReference type="NCBI Taxonomy" id="147558"/>
    <lineage>
        <taxon>Eukaryota</taxon>
        <taxon>Fungi</taxon>
        <taxon>Dikarya</taxon>
        <taxon>Ascomycota</taxon>
        <taxon>Pezizomycotina</taxon>
        <taxon>Dothideomycetes</taxon>
        <taxon>Pleosporomycetidae</taxon>
        <taxon>Pleosporales</taxon>
        <taxon>Massarineae</taxon>
        <taxon>Massarinaceae</taxon>
        <taxon>Byssothecium</taxon>
    </lineage>
</organism>
<feature type="region of interest" description="Disordered" evidence="1">
    <location>
        <begin position="596"/>
        <end position="663"/>
    </location>
</feature>
<feature type="region of interest" description="Disordered" evidence="1">
    <location>
        <begin position="65"/>
        <end position="90"/>
    </location>
</feature>
<evidence type="ECO:0000256" key="2">
    <source>
        <dbReference type="SAM" id="Phobius"/>
    </source>
</evidence>
<sequence>MESSESLAIVGKWRDFTTGELLLTVPQPWGIITIAVAGIWVSWSVKYMKKLLGNLVLWVHLHRHKSRPRPRNNGDDTEESLLLGDRSHTSKRKDAQPLAIILKEKSGVRDLFAESLTSKTLDLADKGWLLLFTLLISALASSMIVGGYFSTRVKLDGPARIASERCGLWVFDGEKRSDAATRAGLLDLEKEERAAQFAEDCYGKSSSIARRCNVLYRPKLPVRPVKYTNDCPFQNKICRQNQTVTFSTPLIDASDIGIHSPMTPKFRRSTTCTPLSMEYPYIQNFTEHGTTTYYYYYGEKSGEDPPVNYTYKTIGDPWDRLAPVYDVFAYASNADDSDDAVWRPRAELTVPKYSTLTILFISSLRILYKERSDDPIFPANETWAFPGDPKPWFRNSDPRARPLACINTIEVCSPDETMCWNVNAPSNSGIPDETAEFTLLYAALFKTDIYFSIAKRQGRGLQAQKVVAQYFSETLGDDPWVREVESLVTTSLARTQINAWSVASGEDSVHEGKDGYISLTDKYGDLCGKFKYNPLGYHSLRFIPFVVMLCSVPALLLLSLEWKPIEKRVIKILGKAKGVFDDLLLKLKVRLAGSRQESNDEELDQSPQNSPSPPNAAADESSAGDVSAPDNDTDDDTTAATQGQNQSVSPPGANQASVPETSDISDKEEIVWKPLLWMGLLKLLVLFLCLIVKVIWWMIRGIPKVVRYLKSLLPTSFGGG</sequence>
<protein>
    <submittedName>
        <fullName evidence="3">Uncharacterized protein</fullName>
    </submittedName>
</protein>
<dbReference type="Proteomes" id="UP000800035">
    <property type="component" value="Unassembled WGS sequence"/>
</dbReference>
<keyword evidence="2" id="KW-0472">Membrane</keyword>
<evidence type="ECO:0000313" key="4">
    <source>
        <dbReference type="Proteomes" id="UP000800035"/>
    </source>
</evidence>
<dbReference type="AlphaFoldDB" id="A0A6A5UDK3"/>
<proteinExistence type="predicted"/>